<protein>
    <recommendedName>
        <fullName evidence="5">Mid2 domain-containing protein</fullName>
    </recommendedName>
</protein>
<dbReference type="GeneID" id="75826597"/>
<organism evidence="3 4">
    <name type="scientific">Emericellopsis cladophorae</name>
    <dbReference type="NCBI Taxonomy" id="2686198"/>
    <lineage>
        <taxon>Eukaryota</taxon>
        <taxon>Fungi</taxon>
        <taxon>Dikarya</taxon>
        <taxon>Ascomycota</taxon>
        <taxon>Pezizomycotina</taxon>
        <taxon>Sordariomycetes</taxon>
        <taxon>Hypocreomycetidae</taxon>
        <taxon>Hypocreales</taxon>
        <taxon>Bionectriaceae</taxon>
        <taxon>Emericellopsis</taxon>
    </lineage>
</organism>
<dbReference type="RefSeq" id="XP_051361025.1">
    <property type="nucleotide sequence ID" value="XM_051507823.1"/>
</dbReference>
<evidence type="ECO:0000256" key="1">
    <source>
        <dbReference type="SAM" id="MobiDB-lite"/>
    </source>
</evidence>
<feature type="region of interest" description="Disordered" evidence="1">
    <location>
        <begin position="1"/>
        <end position="72"/>
    </location>
</feature>
<keyword evidence="2" id="KW-1133">Transmembrane helix</keyword>
<comment type="caution">
    <text evidence="3">The sequence shown here is derived from an EMBL/GenBank/DDBJ whole genome shotgun (WGS) entry which is preliminary data.</text>
</comment>
<feature type="compositionally biased region" description="Low complexity" evidence="1">
    <location>
        <begin position="209"/>
        <end position="223"/>
    </location>
</feature>
<feature type="compositionally biased region" description="Polar residues" evidence="1">
    <location>
        <begin position="123"/>
        <end position="139"/>
    </location>
</feature>
<proteinExistence type="predicted"/>
<feature type="transmembrane region" description="Helical" evidence="2">
    <location>
        <begin position="148"/>
        <end position="170"/>
    </location>
</feature>
<dbReference type="Proteomes" id="UP001055219">
    <property type="component" value="Unassembled WGS sequence"/>
</dbReference>
<dbReference type="AlphaFoldDB" id="A0A9Q0BDH0"/>
<dbReference type="OrthoDB" id="5431298at2759"/>
<evidence type="ECO:0000256" key="2">
    <source>
        <dbReference type="SAM" id="Phobius"/>
    </source>
</evidence>
<keyword evidence="4" id="KW-1185">Reference proteome</keyword>
<sequence>MAAIANSGLEQRQIITDPAEISDFFRDPFGKEKATKTEAASQDDDKEETKTDSEGQDTVVTEGSTITDSLITKTDSGRTITVPNNEVVTITRHTTIVTNRPQSSSNTGSDATSAATGAITEGPSVTTGSPSETPQLNESHNVGFPTGAIVGVAVGGAFLVAVVVIALVVLKRRSRRRQDDTQSSLSSNDQYERTDRFDDKHFPQRQLSAHTAHTAQTTATGAGDPFAPFGGRVDKDSEYPIRPQSNTFEMDATTAVAAELPDSSAFAASPTTTVRAPVSVEPATPAQSAANLNPLVKGEGKPKYINHWDQYRAMGSTQEDKE</sequence>
<reference evidence="3" key="2">
    <citation type="submission" date="2022-07" db="EMBL/GenBank/DDBJ databases">
        <authorList>
            <person name="Goncalves M.F.M."/>
            <person name="Hilario S."/>
            <person name="Van De Peer Y."/>
            <person name="Esteves A.C."/>
            <person name="Alves A."/>
        </authorList>
    </citation>
    <scope>NUCLEOTIDE SEQUENCE</scope>
    <source>
        <strain evidence="3">MUM 19.33</strain>
    </source>
</reference>
<feature type="compositionally biased region" description="Basic and acidic residues" evidence="1">
    <location>
        <begin position="23"/>
        <end position="36"/>
    </location>
</feature>
<evidence type="ECO:0000313" key="3">
    <source>
        <dbReference type="EMBL" id="KAI6780169.1"/>
    </source>
</evidence>
<dbReference type="EMBL" id="JAGIXG020000036">
    <property type="protein sequence ID" value="KAI6780169.1"/>
    <property type="molecule type" value="Genomic_DNA"/>
</dbReference>
<keyword evidence="2" id="KW-0472">Membrane</keyword>
<evidence type="ECO:0008006" key="5">
    <source>
        <dbReference type="Google" id="ProtNLM"/>
    </source>
</evidence>
<gene>
    <name evidence="3" type="ORF">J7T54_000075</name>
</gene>
<feature type="compositionally biased region" description="Basic and acidic residues" evidence="1">
    <location>
        <begin position="190"/>
        <end position="202"/>
    </location>
</feature>
<accession>A0A9Q0BDH0</accession>
<name>A0A9Q0BDH0_9HYPO</name>
<evidence type="ECO:0000313" key="4">
    <source>
        <dbReference type="Proteomes" id="UP001055219"/>
    </source>
</evidence>
<feature type="compositionally biased region" description="Polar residues" evidence="1">
    <location>
        <begin position="56"/>
        <end position="72"/>
    </location>
</feature>
<reference evidence="3" key="1">
    <citation type="journal article" date="2021" name="J Fungi (Basel)">
        <title>Genomic and Metabolomic Analyses of the Marine Fungus Emericellopsis cladophorae: Insights into Saltwater Adaptability Mechanisms and Its Biosynthetic Potential.</title>
        <authorList>
            <person name="Goncalves M.F.M."/>
            <person name="Hilario S."/>
            <person name="Van de Peer Y."/>
            <person name="Esteves A.C."/>
            <person name="Alves A."/>
        </authorList>
    </citation>
    <scope>NUCLEOTIDE SEQUENCE</scope>
    <source>
        <strain evidence="3">MUM 19.33</strain>
    </source>
</reference>
<keyword evidence="2" id="KW-0812">Transmembrane</keyword>
<feature type="region of interest" description="Disordered" evidence="1">
    <location>
        <begin position="93"/>
        <end position="139"/>
    </location>
</feature>
<feature type="compositionally biased region" description="Low complexity" evidence="1">
    <location>
        <begin position="93"/>
        <end position="120"/>
    </location>
</feature>
<feature type="region of interest" description="Disordered" evidence="1">
    <location>
        <begin position="175"/>
        <end position="241"/>
    </location>
</feature>